<feature type="transmembrane region" description="Helical" evidence="12">
    <location>
        <begin position="144"/>
        <end position="166"/>
    </location>
</feature>
<comment type="cofactor">
    <cofactor evidence="1">
        <name>Zn(2+)</name>
        <dbReference type="ChEBI" id="CHEBI:29105"/>
    </cofactor>
</comment>
<accession>A0ABW3MWB5</accession>
<comment type="caution">
    <text evidence="14">The sequence shown here is derived from an EMBL/GenBank/DDBJ whole genome shotgun (WGS) entry which is preliminary data.</text>
</comment>
<dbReference type="Proteomes" id="UP001597046">
    <property type="component" value="Unassembled WGS sequence"/>
</dbReference>
<keyword evidence="5 12" id="KW-0812">Transmembrane</keyword>
<keyword evidence="11 12" id="KW-0472">Membrane</keyword>
<keyword evidence="9 12" id="KW-1133">Transmembrane helix</keyword>
<feature type="transmembrane region" description="Helical" evidence="12">
    <location>
        <begin position="186"/>
        <end position="206"/>
    </location>
</feature>
<keyword evidence="15" id="KW-1185">Reference proteome</keyword>
<dbReference type="Pfam" id="PF02163">
    <property type="entry name" value="Peptidase_M50"/>
    <property type="match status" value="1"/>
</dbReference>
<keyword evidence="8" id="KW-0862">Zinc</keyword>
<dbReference type="EMBL" id="JBHTKH010000006">
    <property type="protein sequence ID" value="MFD1054978.1"/>
    <property type="molecule type" value="Genomic_DNA"/>
</dbReference>
<keyword evidence="6" id="KW-0479">Metal-binding</keyword>
<evidence type="ECO:0000256" key="9">
    <source>
        <dbReference type="ARBA" id="ARBA00022989"/>
    </source>
</evidence>
<dbReference type="PANTHER" id="PTHR39188:SF3">
    <property type="entry name" value="STAGE IV SPORULATION PROTEIN FB"/>
    <property type="match status" value="1"/>
</dbReference>
<feature type="transmembrane region" description="Helical" evidence="12">
    <location>
        <begin position="218"/>
        <end position="235"/>
    </location>
</feature>
<evidence type="ECO:0000256" key="12">
    <source>
        <dbReference type="SAM" id="Phobius"/>
    </source>
</evidence>
<dbReference type="RefSeq" id="WP_386052874.1">
    <property type="nucleotide sequence ID" value="NZ_JBHTKH010000006.1"/>
</dbReference>
<evidence type="ECO:0000313" key="15">
    <source>
        <dbReference type="Proteomes" id="UP001597046"/>
    </source>
</evidence>
<keyword evidence="10" id="KW-0482">Metalloprotease</keyword>
<evidence type="ECO:0000256" key="1">
    <source>
        <dbReference type="ARBA" id="ARBA00001947"/>
    </source>
</evidence>
<dbReference type="PANTHER" id="PTHR39188">
    <property type="entry name" value="MEMBRANE-ASSOCIATED ZINC METALLOPROTEASE M50B"/>
    <property type="match status" value="1"/>
</dbReference>
<dbReference type="InterPro" id="IPR008915">
    <property type="entry name" value="Peptidase_M50"/>
</dbReference>
<gene>
    <name evidence="14" type="ORF">ACFQ2V_11730</name>
</gene>
<feature type="transmembrane region" description="Helical" evidence="12">
    <location>
        <begin position="112"/>
        <end position="132"/>
    </location>
</feature>
<sequence length="381" mass="39420">MSTPAPRSPSHGWRIGSLAGTPVYLGRSWPLIAVLVVVVFGPNLAGADRGPTYGYLLAGGYAVLLLVSVLVHEAAHALAAQWRGHPVSRIVADVWGGHTVYDATRSSPGTTALVAVVGPLSNLLLAALVWGVRALTTNETALTLLGIVAFANLLVGLFNLLPGLPLDGGQIVSALVWRATGSRGRGLVAAGWLGRVVALLTVGWFAVRPLLEGRAPEIFDIVWPVAIAFFLWQGATAAVRAGHIHEVTSGLATEVLEPVVLVAGSTSVSDVEGAVSQGVHVAAADSAGWPLGLVDAESAVRVPAEARGRTAVASVTIAQPAAWVIALAGDAALTDLIRVMSERDLSQAVVIDEATRDVRGLATAERINAVVGAELGRRGRR</sequence>
<feature type="transmembrane region" description="Helical" evidence="12">
    <location>
        <begin position="53"/>
        <end position="72"/>
    </location>
</feature>
<evidence type="ECO:0000256" key="11">
    <source>
        <dbReference type="ARBA" id="ARBA00023136"/>
    </source>
</evidence>
<dbReference type="GO" id="GO:0008233">
    <property type="term" value="F:peptidase activity"/>
    <property type="evidence" value="ECO:0007669"/>
    <property type="project" value="UniProtKB-KW"/>
</dbReference>
<name>A0ABW3MWB5_9MICO</name>
<evidence type="ECO:0000313" key="14">
    <source>
        <dbReference type="EMBL" id="MFD1054978.1"/>
    </source>
</evidence>
<evidence type="ECO:0000256" key="2">
    <source>
        <dbReference type="ARBA" id="ARBA00004141"/>
    </source>
</evidence>
<reference evidence="15" key="1">
    <citation type="journal article" date="2019" name="Int. J. Syst. Evol. Microbiol.">
        <title>The Global Catalogue of Microorganisms (GCM) 10K type strain sequencing project: providing services to taxonomists for standard genome sequencing and annotation.</title>
        <authorList>
            <consortium name="The Broad Institute Genomics Platform"/>
            <consortium name="The Broad Institute Genome Sequencing Center for Infectious Disease"/>
            <person name="Wu L."/>
            <person name="Ma J."/>
        </authorList>
    </citation>
    <scope>NUCLEOTIDE SEQUENCE [LARGE SCALE GENOMIC DNA]</scope>
    <source>
        <strain evidence="15">CCUG 57508</strain>
    </source>
</reference>
<dbReference type="GO" id="GO:0006508">
    <property type="term" value="P:proteolysis"/>
    <property type="evidence" value="ECO:0007669"/>
    <property type="project" value="UniProtKB-KW"/>
</dbReference>
<evidence type="ECO:0000259" key="13">
    <source>
        <dbReference type="Pfam" id="PF02163"/>
    </source>
</evidence>
<keyword evidence="4 14" id="KW-0645">Protease</keyword>
<evidence type="ECO:0000256" key="6">
    <source>
        <dbReference type="ARBA" id="ARBA00022723"/>
    </source>
</evidence>
<comment type="similarity">
    <text evidence="3">Belongs to the peptidase M50B family.</text>
</comment>
<proteinExistence type="inferred from homology"/>
<evidence type="ECO:0000256" key="7">
    <source>
        <dbReference type="ARBA" id="ARBA00022801"/>
    </source>
</evidence>
<feature type="transmembrane region" description="Helical" evidence="12">
    <location>
        <begin position="28"/>
        <end position="46"/>
    </location>
</feature>
<comment type="subcellular location">
    <subcellularLocation>
        <location evidence="2">Membrane</location>
        <topology evidence="2">Multi-pass membrane protein</topology>
    </subcellularLocation>
</comment>
<protein>
    <submittedName>
        <fullName evidence="14">Site-2 protease family protein</fullName>
    </submittedName>
</protein>
<organism evidence="14 15">
    <name type="scientific">Terrabacter terrigena</name>
    <dbReference type="NCBI Taxonomy" id="574718"/>
    <lineage>
        <taxon>Bacteria</taxon>
        <taxon>Bacillati</taxon>
        <taxon>Actinomycetota</taxon>
        <taxon>Actinomycetes</taxon>
        <taxon>Micrococcales</taxon>
        <taxon>Intrasporangiaceae</taxon>
        <taxon>Terrabacter</taxon>
    </lineage>
</organism>
<evidence type="ECO:0000256" key="10">
    <source>
        <dbReference type="ARBA" id="ARBA00023049"/>
    </source>
</evidence>
<evidence type="ECO:0000256" key="3">
    <source>
        <dbReference type="ARBA" id="ARBA00007931"/>
    </source>
</evidence>
<evidence type="ECO:0000256" key="8">
    <source>
        <dbReference type="ARBA" id="ARBA00022833"/>
    </source>
</evidence>
<evidence type="ECO:0000256" key="5">
    <source>
        <dbReference type="ARBA" id="ARBA00022692"/>
    </source>
</evidence>
<feature type="domain" description="Peptidase M50" evidence="13">
    <location>
        <begin position="139"/>
        <end position="184"/>
    </location>
</feature>
<evidence type="ECO:0000256" key="4">
    <source>
        <dbReference type="ARBA" id="ARBA00022670"/>
    </source>
</evidence>
<keyword evidence="7" id="KW-0378">Hydrolase</keyword>